<dbReference type="PROSITE" id="PS50157">
    <property type="entry name" value="ZINC_FINGER_C2H2_2"/>
    <property type="match status" value="2"/>
</dbReference>
<evidence type="ECO:0000256" key="6">
    <source>
        <dbReference type="ARBA" id="ARBA00023015"/>
    </source>
</evidence>
<keyword evidence="8" id="KW-0539">Nucleus</keyword>
<keyword evidence="4 9" id="KW-0863">Zinc-finger</keyword>
<dbReference type="GO" id="GO:0000981">
    <property type="term" value="F:DNA-binding transcription factor activity, RNA polymerase II-specific"/>
    <property type="evidence" value="ECO:0007669"/>
    <property type="project" value="TreeGrafter"/>
</dbReference>
<dbReference type="InterPro" id="IPR013087">
    <property type="entry name" value="Znf_C2H2_type"/>
</dbReference>
<dbReference type="SMART" id="SM00355">
    <property type="entry name" value="ZnF_C2H2"/>
    <property type="match status" value="2"/>
</dbReference>
<dbReference type="GeneID" id="115807163"/>
<dbReference type="FunFam" id="3.30.160.60:FF:000128">
    <property type="entry name" value="zinc finger protein 268 isoform X1"/>
    <property type="match status" value="1"/>
</dbReference>
<evidence type="ECO:0000256" key="9">
    <source>
        <dbReference type="PROSITE-ProRule" id="PRU00042"/>
    </source>
</evidence>
<protein>
    <submittedName>
        <fullName evidence="12">Zinc finger protein 233-like</fullName>
    </submittedName>
</protein>
<dbReference type="GO" id="GO:0000978">
    <property type="term" value="F:RNA polymerase II cis-regulatory region sequence-specific DNA binding"/>
    <property type="evidence" value="ECO:0007669"/>
    <property type="project" value="TreeGrafter"/>
</dbReference>
<dbReference type="PROSITE" id="PS00028">
    <property type="entry name" value="ZINC_FINGER_C2H2_1"/>
    <property type="match status" value="2"/>
</dbReference>
<comment type="subcellular location">
    <subcellularLocation>
        <location evidence="1">Nucleus</location>
    </subcellularLocation>
</comment>
<dbReference type="GO" id="GO:0008270">
    <property type="term" value="F:zinc ion binding"/>
    <property type="evidence" value="ECO:0007669"/>
    <property type="project" value="UniProtKB-KW"/>
</dbReference>
<evidence type="ECO:0000313" key="11">
    <source>
        <dbReference type="Proteomes" id="UP000504632"/>
    </source>
</evidence>
<evidence type="ECO:0000256" key="3">
    <source>
        <dbReference type="ARBA" id="ARBA00022737"/>
    </source>
</evidence>
<evidence type="ECO:0000256" key="2">
    <source>
        <dbReference type="ARBA" id="ARBA00022723"/>
    </source>
</evidence>
<dbReference type="SUPFAM" id="SSF57667">
    <property type="entry name" value="beta-beta-alpha zinc fingers"/>
    <property type="match status" value="2"/>
</dbReference>
<keyword evidence="3" id="KW-0677">Repeat</keyword>
<keyword evidence="6" id="KW-0805">Transcription regulation</keyword>
<evidence type="ECO:0000256" key="7">
    <source>
        <dbReference type="ARBA" id="ARBA00023163"/>
    </source>
</evidence>
<dbReference type="Proteomes" id="UP000504632">
    <property type="component" value="Chromosome 3"/>
</dbReference>
<dbReference type="OrthoDB" id="9439903at2759"/>
<evidence type="ECO:0000256" key="5">
    <source>
        <dbReference type="ARBA" id="ARBA00022833"/>
    </source>
</evidence>
<evidence type="ECO:0000256" key="4">
    <source>
        <dbReference type="ARBA" id="ARBA00022771"/>
    </source>
</evidence>
<reference evidence="12" key="1">
    <citation type="submission" date="2025-08" db="UniProtKB">
        <authorList>
            <consortium name="RefSeq"/>
        </authorList>
    </citation>
    <scope>IDENTIFICATION</scope>
</reference>
<dbReference type="GO" id="GO:0005634">
    <property type="term" value="C:nucleus"/>
    <property type="evidence" value="ECO:0007669"/>
    <property type="project" value="UniProtKB-SubCell"/>
</dbReference>
<keyword evidence="7" id="KW-0804">Transcription</keyword>
<dbReference type="InParanoid" id="A0A6J2UTR6"/>
<accession>A0A6J2UTR6</accession>
<dbReference type="PANTHER" id="PTHR23226">
    <property type="entry name" value="ZINC FINGER AND SCAN DOMAIN-CONTAINING"/>
    <property type="match status" value="1"/>
</dbReference>
<proteinExistence type="predicted"/>
<keyword evidence="5" id="KW-0862">Zinc</keyword>
<dbReference type="FunFam" id="3.30.160.60:FF:001289">
    <property type="entry name" value="Zinc finger protein 574"/>
    <property type="match status" value="1"/>
</dbReference>
<dbReference type="RefSeq" id="XP_030623895.1">
    <property type="nucleotide sequence ID" value="XM_030768035.1"/>
</dbReference>
<gene>
    <name evidence="12" type="primary">LOC115807163</name>
</gene>
<evidence type="ECO:0000256" key="8">
    <source>
        <dbReference type="ARBA" id="ARBA00023242"/>
    </source>
</evidence>
<organism evidence="11 12">
    <name type="scientific">Chanos chanos</name>
    <name type="common">Milkfish</name>
    <name type="synonym">Mugil chanos</name>
    <dbReference type="NCBI Taxonomy" id="29144"/>
    <lineage>
        <taxon>Eukaryota</taxon>
        <taxon>Metazoa</taxon>
        <taxon>Chordata</taxon>
        <taxon>Craniata</taxon>
        <taxon>Vertebrata</taxon>
        <taxon>Euteleostomi</taxon>
        <taxon>Actinopterygii</taxon>
        <taxon>Neopterygii</taxon>
        <taxon>Teleostei</taxon>
        <taxon>Ostariophysi</taxon>
        <taxon>Gonorynchiformes</taxon>
        <taxon>Chanidae</taxon>
        <taxon>Chanos</taxon>
    </lineage>
</organism>
<dbReference type="InterPro" id="IPR036236">
    <property type="entry name" value="Znf_C2H2_sf"/>
</dbReference>
<dbReference type="AlphaFoldDB" id="A0A6J2UTR6"/>
<evidence type="ECO:0000313" key="12">
    <source>
        <dbReference type="RefSeq" id="XP_030623895.1"/>
    </source>
</evidence>
<dbReference type="Pfam" id="PF00096">
    <property type="entry name" value="zf-C2H2"/>
    <property type="match status" value="2"/>
</dbReference>
<evidence type="ECO:0000259" key="10">
    <source>
        <dbReference type="PROSITE" id="PS50157"/>
    </source>
</evidence>
<feature type="domain" description="C2H2-type" evidence="10">
    <location>
        <begin position="153"/>
        <end position="180"/>
    </location>
</feature>
<name>A0A6J2UTR6_CHACN</name>
<keyword evidence="11" id="KW-1185">Reference proteome</keyword>
<evidence type="ECO:0000256" key="1">
    <source>
        <dbReference type="ARBA" id="ARBA00004123"/>
    </source>
</evidence>
<feature type="domain" description="C2H2-type" evidence="10">
    <location>
        <begin position="188"/>
        <end position="215"/>
    </location>
</feature>
<sequence>MTTQDIFQMQFSSIMEVLVNTAIAEMGRQLDAISATVLPLEITHSRFNSSLKKKLQMENKIKTREFAYFMEVLGKTAVDKMMMVFNKEIFRKGSIQAHQTDRSQSLLQNALNVNTEHRSLTEYEPYADEADIPPDCATGVKQHRLVHTGEQPYCCDVCGKRFSLSGNLKRHQIGHTGQKLHVQLTKKYSCSYCEKKFSLKSSLSIHQRVHTGEKPYTCRVCGKELRTVTCNGVN</sequence>
<keyword evidence="2" id="KW-0479">Metal-binding</keyword>
<dbReference type="PANTHER" id="PTHR23226:SF416">
    <property type="entry name" value="FI01424P"/>
    <property type="match status" value="1"/>
</dbReference>
<dbReference type="Gene3D" id="3.30.160.60">
    <property type="entry name" value="Classic Zinc Finger"/>
    <property type="match status" value="3"/>
</dbReference>